<keyword evidence="3" id="KW-1185">Reference proteome</keyword>
<dbReference type="Proteomes" id="UP000184330">
    <property type="component" value="Unassembled WGS sequence"/>
</dbReference>
<feature type="region of interest" description="Disordered" evidence="1">
    <location>
        <begin position="461"/>
        <end position="485"/>
    </location>
</feature>
<dbReference type="Gene3D" id="3.30.420.40">
    <property type="match status" value="2"/>
</dbReference>
<dbReference type="PANTHER" id="PTHR14187:SF5">
    <property type="entry name" value="HEAT SHOCK 70 KDA PROTEIN 12A"/>
    <property type="match status" value="1"/>
</dbReference>
<evidence type="ECO:0000256" key="1">
    <source>
        <dbReference type="SAM" id="MobiDB-lite"/>
    </source>
</evidence>
<dbReference type="OrthoDB" id="2963168at2759"/>
<dbReference type="InterPro" id="IPR043129">
    <property type="entry name" value="ATPase_NBD"/>
</dbReference>
<dbReference type="PANTHER" id="PTHR14187">
    <property type="entry name" value="ALPHA KINASE/ELONGATION FACTOR 2 KINASE"/>
    <property type="match status" value="1"/>
</dbReference>
<evidence type="ECO:0008006" key="4">
    <source>
        <dbReference type="Google" id="ProtNLM"/>
    </source>
</evidence>
<feature type="region of interest" description="Disordered" evidence="1">
    <location>
        <begin position="528"/>
        <end position="584"/>
    </location>
</feature>
<evidence type="ECO:0000313" key="3">
    <source>
        <dbReference type="Proteomes" id="UP000184330"/>
    </source>
</evidence>
<reference evidence="2 3" key="1">
    <citation type="submission" date="2016-03" db="EMBL/GenBank/DDBJ databases">
        <authorList>
            <person name="Ploux O."/>
        </authorList>
    </citation>
    <scope>NUCLEOTIDE SEQUENCE [LARGE SCALE GENOMIC DNA]</scope>
    <source>
        <strain evidence="2 3">UAMH 11012</strain>
    </source>
</reference>
<dbReference type="SUPFAM" id="SSF53067">
    <property type="entry name" value="Actin-like ATPase domain"/>
    <property type="match status" value="2"/>
</dbReference>
<evidence type="ECO:0000313" key="2">
    <source>
        <dbReference type="EMBL" id="CZR65705.1"/>
    </source>
</evidence>
<dbReference type="Gene3D" id="3.90.640.10">
    <property type="entry name" value="Actin, Chain A, domain 4"/>
    <property type="match status" value="1"/>
</dbReference>
<dbReference type="EMBL" id="FJOG01000032">
    <property type="protein sequence ID" value="CZR65705.1"/>
    <property type="molecule type" value="Genomic_DNA"/>
</dbReference>
<sequence>MNLPLRPYQYQPQSWEVGVDLGSTFSAAAYCLTSASTDRCTAGIVQPVVGYKRTQGDKTYSLARYEVPTKVRYEDGGRHVRWGWDVVSFMDRGMDRTIPGHVVELFKPGLDDHASTRDARRQIDETLAGLPFAKSVDQVVLDFLTKLLQHIKTRLQTVGYQDDDNVHLTCTVPAMWSMRAKRRTIKAVEKAKEASGFAFGKSVSLCLEPEAATAYVFHRFENIQLKEGDTFIVCDAGGVTMDVVTYVTMRLNPMCLKEVVRGKGAFCGSSSLNHRFKEQVEERLKEETYLSSIPNSKPVEKLIQAVVTEFELNIKRDFTGTEVGEGGEGMEDGGDLPYTWVAIPGLRKNQEKGFASGDMAVTRAHVEAIFSPVLEDGWDLVQSQIIGAYQQKREPTRLLLVGGFGGSNRLERHMVERCNALTAQLQRRPITVLVPNTPGNAIAEGSIYRFLNKNMVEDHVSRSRSNGTFNRNYKNSSSTSHDCSQRRKSRVDCANICYELLEIVTFKVDVVPIRDKLKRMRYGTSIPCEQPIQSQRRSIRTRKGNQSNGKRDQSSSRSSPSPQNGTEHLHCPLPPSSSESSLLPDRAQDPASYYFWVDYQLEVEFKDGLMTYHLVIKNVNRSFKGQVNLASILEPWSPEDD</sequence>
<gene>
    <name evidence="2" type="ORF">PAC_15605</name>
</gene>
<dbReference type="AlphaFoldDB" id="A0A1L7XKW6"/>
<accession>A0A1L7XKW6</accession>
<name>A0A1L7XKW6_9HELO</name>
<dbReference type="STRING" id="576137.A0A1L7XKW6"/>
<feature type="compositionally biased region" description="Low complexity" evidence="1">
    <location>
        <begin position="555"/>
        <end position="565"/>
    </location>
</feature>
<proteinExistence type="predicted"/>
<organism evidence="2 3">
    <name type="scientific">Phialocephala subalpina</name>
    <dbReference type="NCBI Taxonomy" id="576137"/>
    <lineage>
        <taxon>Eukaryota</taxon>
        <taxon>Fungi</taxon>
        <taxon>Dikarya</taxon>
        <taxon>Ascomycota</taxon>
        <taxon>Pezizomycotina</taxon>
        <taxon>Leotiomycetes</taxon>
        <taxon>Helotiales</taxon>
        <taxon>Mollisiaceae</taxon>
        <taxon>Phialocephala</taxon>
        <taxon>Phialocephala fortinii species complex</taxon>
    </lineage>
</organism>
<protein>
    <recommendedName>
        <fullName evidence="4">Hsp70 protein</fullName>
    </recommendedName>
</protein>
<dbReference type="CDD" id="cd10170">
    <property type="entry name" value="ASKHA_NBD_HSP70"/>
    <property type="match status" value="1"/>
</dbReference>
<feature type="compositionally biased region" description="Polar residues" evidence="1">
    <location>
        <begin position="463"/>
        <end position="482"/>
    </location>
</feature>